<keyword evidence="7" id="KW-0067">ATP-binding</keyword>
<dbReference type="PANTHER" id="PTHR24421">
    <property type="entry name" value="NITRATE/NITRITE SENSOR PROTEIN NARX-RELATED"/>
    <property type="match status" value="1"/>
</dbReference>
<name>A0ABV1JBM8_9ACTN</name>
<dbReference type="GO" id="GO:0016301">
    <property type="term" value="F:kinase activity"/>
    <property type="evidence" value="ECO:0007669"/>
    <property type="project" value="UniProtKB-KW"/>
</dbReference>
<comment type="catalytic activity">
    <reaction evidence="1">
        <text>ATP + protein L-histidine = ADP + protein N-phospho-L-histidine.</text>
        <dbReference type="EC" id="2.7.13.3"/>
    </reaction>
</comment>
<keyword evidence="11" id="KW-1185">Reference proteome</keyword>
<keyword evidence="8" id="KW-0902">Two-component regulatory system</keyword>
<dbReference type="Pfam" id="PF02518">
    <property type="entry name" value="HATPase_c"/>
    <property type="match status" value="1"/>
</dbReference>
<gene>
    <name evidence="10" type="ORF">AAA083_04520</name>
</gene>
<evidence type="ECO:0000256" key="4">
    <source>
        <dbReference type="ARBA" id="ARBA00022679"/>
    </source>
</evidence>
<dbReference type="InterPro" id="IPR050482">
    <property type="entry name" value="Sensor_HK_TwoCompSys"/>
</dbReference>
<keyword evidence="6 10" id="KW-0418">Kinase</keyword>
<dbReference type="InterPro" id="IPR029016">
    <property type="entry name" value="GAF-like_dom_sf"/>
</dbReference>
<proteinExistence type="predicted"/>
<dbReference type="RefSeq" id="WP_102374749.1">
    <property type="nucleotide sequence ID" value="NZ_JBBNOP010000003.1"/>
</dbReference>
<dbReference type="InterPro" id="IPR003018">
    <property type="entry name" value="GAF"/>
</dbReference>
<evidence type="ECO:0000259" key="9">
    <source>
        <dbReference type="SMART" id="SM00387"/>
    </source>
</evidence>
<dbReference type="PANTHER" id="PTHR24421:SF10">
    <property type="entry name" value="NITRATE_NITRITE SENSOR PROTEIN NARQ"/>
    <property type="match status" value="1"/>
</dbReference>
<dbReference type="InterPro" id="IPR036890">
    <property type="entry name" value="HATPase_C_sf"/>
</dbReference>
<keyword evidence="4" id="KW-0808">Transferase</keyword>
<evidence type="ECO:0000313" key="10">
    <source>
        <dbReference type="EMBL" id="MEQ3362240.1"/>
    </source>
</evidence>
<keyword evidence="3" id="KW-0597">Phosphoprotein</keyword>
<dbReference type="EC" id="2.7.13.3" evidence="2"/>
<evidence type="ECO:0000256" key="2">
    <source>
        <dbReference type="ARBA" id="ARBA00012438"/>
    </source>
</evidence>
<dbReference type="Gene3D" id="3.30.450.40">
    <property type="match status" value="1"/>
</dbReference>
<dbReference type="EMBL" id="JBBNOP010000003">
    <property type="protein sequence ID" value="MEQ3362240.1"/>
    <property type="molecule type" value="Genomic_DNA"/>
</dbReference>
<dbReference type="SUPFAM" id="SSF55781">
    <property type="entry name" value="GAF domain-like"/>
    <property type="match status" value="1"/>
</dbReference>
<dbReference type="Proteomes" id="UP001487305">
    <property type="component" value="Unassembled WGS sequence"/>
</dbReference>
<accession>A0ABV1JBM8</accession>
<dbReference type="SUPFAM" id="SSF55874">
    <property type="entry name" value="ATPase domain of HSP90 chaperone/DNA topoisomerase II/histidine kinase"/>
    <property type="match status" value="1"/>
</dbReference>
<protein>
    <recommendedName>
        <fullName evidence="2">histidine kinase</fullName>
        <ecNumber evidence="2">2.7.13.3</ecNumber>
    </recommendedName>
</protein>
<evidence type="ECO:0000256" key="8">
    <source>
        <dbReference type="ARBA" id="ARBA00023012"/>
    </source>
</evidence>
<feature type="domain" description="Histidine kinase/HSP90-like ATPase" evidence="9">
    <location>
        <begin position="297"/>
        <end position="391"/>
    </location>
</feature>
<evidence type="ECO:0000256" key="7">
    <source>
        <dbReference type="ARBA" id="ARBA00022840"/>
    </source>
</evidence>
<reference evidence="10 11" key="1">
    <citation type="submission" date="2024-04" db="EMBL/GenBank/DDBJ databases">
        <title>Human intestinal bacterial collection.</title>
        <authorList>
            <person name="Pauvert C."/>
            <person name="Hitch T.C.A."/>
            <person name="Clavel T."/>
        </authorList>
    </citation>
    <scope>NUCLEOTIDE SEQUENCE [LARGE SCALE GENOMIC DNA]</scope>
    <source>
        <strain evidence="10 11">CLA-KB-H42</strain>
    </source>
</reference>
<evidence type="ECO:0000313" key="11">
    <source>
        <dbReference type="Proteomes" id="UP001487305"/>
    </source>
</evidence>
<sequence>MTASNFPEETLAGGYAVYTDAVGELRRRYSFDFVAIGLTAFVGAPLKWIYSAGATGERHKRIVLAPGHGIGGIVIKSGKPMLFTDIDEEIDPQEYSSYPIVFAEDLRSFCALPLKKNGRVVGSLLAAFRSVEPNHVAVYQQMIDDLGDALCDLEVVSEGFMNFEKIVEEKRPAKSGAPIPHSEITRIIGAQEDERKRISRELHDGIAQELWSVSFSLKRLRDMSMGAEERALIDEAGANIERILDELHNITVELRPSALDHLGFASALRSQAAIFERTYGAEIVFEGELSTERFPQALETQAYRICQEAMLNACKYSDSDRIGVSIESAGGWLRVSVSDAGCGFDVEEPEIRGSGCGLPGMKERALLIGATLTIESGEEGTTVTLVAPMGTDEGAL</sequence>
<evidence type="ECO:0000256" key="6">
    <source>
        <dbReference type="ARBA" id="ARBA00022777"/>
    </source>
</evidence>
<dbReference type="Gene3D" id="1.20.5.1930">
    <property type="match status" value="1"/>
</dbReference>
<dbReference type="InterPro" id="IPR003594">
    <property type="entry name" value="HATPase_dom"/>
</dbReference>
<dbReference type="CDD" id="cd16917">
    <property type="entry name" value="HATPase_UhpB-NarQ-NarX-like"/>
    <property type="match status" value="1"/>
</dbReference>
<dbReference type="Pfam" id="PF01590">
    <property type="entry name" value="GAF"/>
    <property type="match status" value="1"/>
</dbReference>
<evidence type="ECO:0000256" key="3">
    <source>
        <dbReference type="ARBA" id="ARBA00022553"/>
    </source>
</evidence>
<keyword evidence="5" id="KW-0547">Nucleotide-binding</keyword>
<comment type="caution">
    <text evidence="10">The sequence shown here is derived from an EMBL/GenBank/DDBJ whole genome shotgun (WGS) entry which is preliminary data.</text>
</comment>
<dbReference type="SMART" id="SM00387">
    <property type="entry name" value="HATPase_c"/>
    <property type="match status" value="1"/>
</dbReference>
<dbReference type="Pfam" id="PF07730">
    <property type="entry name" value="HisKA_3"/>
    <property type="match status" value="1"/>
</dbReference>
<organism evidence="10 11">
    <name type="scientific">Raoultibacter massiliensis</name>
    <dbReference type="NCBI Taxonomy" id="1852371"/>
    <lineage>
        <taxon>Bacteria</taxon>
        <taxon>Bacillati</taxon>
        <taxon>Actinomycetota</taxon>
        <taxon>Coriobacteriia</taxon>
        <taxon>Eggerthellales</taxon>
        <taxon>Eggerthellaceae</taxon>
        <taxon>Raoultibacter</taxon>
    </lineage>
</organism>
<dbReference type="Gene3D" id="3.30.565.10">
    <property type="entry name" value="Histidine kinase-like ATPase, C-terminal domain"/>
    <property type="match status" value="1"/>
</dbReference>
<dbReference type="InterPro" id="IPR011712">
    <property type="entry name" value="Sig_transdc_His_kin_sub3_dim/P"/>
</dbReference>
<evidence type="ECO:0000256" key="5">
    <source>
        <dbReference type="ARBA" id="ARBA00022741"/>
    </source>
</evidence>
<evidence type="ECO:0000256" key="1">
    <source>
        <dbReference type="ARBA" id="ARBA00000085"/>
    </source>
</evidence>